<evidence type="ECO:0000313" key="1">
    <source>
        <dbReference type="EMBL" id="KOY51962.1"/>
    </source>
</evidence>
<keyword evidence="4" id="KW-1185">Reference proteome</keyword>
<evidence type="ECO:0000313" key="2">
    <source>
        <dbReference type="EMBL" id="SED98886.1"/>
    </source>
</evidence>
<accession>A0A0M9CGB3</accession>
<proteinExistence type="predicted"/>
<dbReference type="PATRIC" id="fig|1300348.6.peg.1521"/>
<evidence type="ECO:0000313" key="3">
    <source>
        <dbReference type="Proteomes" id="UP000037716"/>
    </source>
</evidence>
<comment type="caution">
    <text evidence="1">The sequence shown here is derived from an EMBL/GenBank/DDBJ whole genome shotgun (WGS) entry which is preliminary data.</text>
</comment>
<name>A0A0M9CGB3_9FLAO</name>
<dbReference type="EMBL" id="LGBR01000001">
    <property type="protein sequence ID" value="KOY51962.1"/>
    <property type="molecule type" value="Genomic_DNA"/>
</dbReference>
<dbReference type="Proteomes" id="UP000037716">
    <property type="component" value="Unassembled WGS sequence"/>
</dbReference>
<organism evidence="1 3">
    <name type="scientific">Polaribacter dokdonensis DSW-5</name>
    <dbReference type="NCBI Taxonomy" id="1300348"/>
    <lineage>
        <taxon>Bacteria</taxon>
        <taxon>Pseudomonadati</taxon>
        <taxon>Bacteroidota</taxon>
        <taxon>Flavobacteriia</taxon>
        <taxon>Flavobacteriales</taxon>
        <taxon>Flavobacteriaceae</taxon>
    </lineage>
</organism>
<sequence length="334" mass="39506">MEKKFLILFTIMLSSVCFSQTSLDIVRASNYYSKACKNYTSRNYTSALSNLKLAEENLKGKTNKDLEYLKIMTNYRLKNFKEAYKLVKVYFEEGFSGNTQYFKNVDTYKEQKNIDYEEELTTIFTNLEDKFNLIENVNADDFMANLIAKIKNNMTTAKDYIKEASNSSIDKSLLYYYQTKHTRGWDTTYKWRYDYYKAEFARYKVTNNIAFYKGYGGADLSNSSEYQVKVYYKPTTSKITTSLFTYGYKYDKTEYVSGQTKFYGRVYESKNSYQLSNTKATQSFIDIIEKENFTNSYYLEKTYKIYFTEDEQIVLSQDYNLSKLKRALAKENLL</sequence>
<reference evidence="2 4" key="2">
    <citation type="submission" date="2016-10" db="EMBL/GenBank/DDBJ databases">
        <authorList>
            <person name="Varghese N."/>
            <person name="Submissions S."/>
        </authorList>
    </citation>
    <scope>NUCLEOTIDE SEQUENCE [LARGE SCALE GENOMIC DNA]</scope>
    <source>
        <strain evidence="2 4">DSW-5</strain>
    </source>
</reference>
<evidence type="ECO:0000313" key="4">
    <source>
        <dbReference type="Proteomes" id="UP000183071"/>
    </source>
</evidence>
<reference evidence="1 3" key="1">
    <citation type="submission" date="2015-07" db="EMBL/GenBank/DDBJ databases">
        <title>Genome of Polaribacter dokdonenesis DSW-5, isolated from seawater off Dokdo in Korea.</title>
        <authorList>
            <person name="Yoon K."/>
            <person name="Song J.Y."/>
            <person name="Kim J.F."/>
        </authorList>
    </citation>
    <scope>NUCLEOTIDE SEQUENCE [LARGE SCALE GENOMIC DNA]</scope>
    <source>
        <strain evidence="1 3">DSW-5</strain>
    </source>
</reference>
<dbReference type="AlphaFoldDB" id="A0A0M9CGB3"/>
<dbReference type="OrthoDB" id="10016925at2"/>
<gene>
    <name evidence="1" type="ORF">I602_1522</name>
    <name evidence="2" type="ORF">SAMN05444353_0244</name>
</gene>
<dbReference type="RefSeq" id="WP_074613500.1">
    <property type="nucleotide sequence ID" value="NZ_FNUE01000001.1"/>
</dbReference>
<dbReference type="Proteomes" id="UP000183071">
    <property type="component" value="Unassembled WGS sequence"/>
</dbReference>
<protein>
    <submittedName>
        <fullName evidence="1">Uncharacterized protein</fullName>
    </submittedName>
</protein>
<dbReference type="EMBL" id="FNUE01000001">
    <property type="protein sequence ID" value="SED98886.1"/>
    <property type="molecule type" value="Genomic_DNA"/>
</dbReference>